<feature type="compositionally biased region" description="Low complexity" evidence="5">
    <location>
        <begin position="414"/>
        <end position="425"/>
    </location>
</feature>
<feature type="compositionally biased region" description="Polar residues" evidence="5">
    <location>
        <begin position="343"/>
        <end position="356"/>
    </location>
</feature>
<name>A0A9P4IB10_9PEZI</name>
<keyword evidence="8" id="KW-1185">Reference proteome</keyword>
<comment type="caution">
    <text evidence="7">The sequence shown here is derived from an EMBL/GenBank/DDBJ whole genome shotgun (WGS) entry which is preliminary data.</text>
</comment>
<accession>A0A9P4IB10</accession>
<evidence type="ECO:0000313" key="7">
    <source>
        <dbReference type="EMBL" id="KAF2095267.1"/>
    </source>
</evidence>
<evidence type="ECO:0000313" key="8">
    <source>
        <dbReference type="Proteomes" id="UP000799772"/>
    </source>
</evidence>
<feature type="region of interest" description="Disordered" evidence="5">
    <location>
        <begin position="614"/>
        <end position="687"/>
    </location>
</feature>
<dbReference type="GO" id="GO:0016020">
    <property type="term" value="C:membrane"/>
    <property type="evidence" value="ECO:0007669"/>
    <property type="project" value="InterPro"/>
</dbReference>
<feature type="compositionally biased region" description="Polar residues" evidence="5">
    <location>
        <begin position="426"/>
        <end position="445"/>
    </location>
</feature>
<dbReference type="InterPro" id="IPR008979">
    <property type="entry name" value="Galactose-bd-like_sf"/>
</dbReference>
<sequence length="687" mass="75001">EQEVDADSLLEDAKFLSFEEWKKQNLERAGQSPEHVGNGRGGAAGGTPGRKRPDISNLDSLGDEGEIDFDFGAFAGIGKEAPPNSESPTRSESSTEEQSSEAAPAVGYLRSKDAGKTCKERYNYASFDCAATVLKTNPQCKSATSVLLENKDSYMLNECAAANKFLVVELCDDIIVDTIVLANFEFFSSMVRTFRVSVSDRYPPKPNQWVDLGVYEARNSREIQAFLVDGPRVWARYLRLEFLTHYGNEYYCPVSLLRVHGITMMEEYKHEEERATSDVPGTLSAEPGKPMDPAKPIDVSGVSSDFTSMPPSQRDSSGEVSSSGSGHQGVNEAGVTASERSTDASANSTKTTQGTSDRSHRPINGTDTNTTGSTSVKGSTSTTSTAAASVDTQHTHKSHVSGDTTGAANSTNRGSSGETVGSGTTIASSKLSQNGASHDTIKSSGSTAPPQPPAASPPTQESFFKSVDKRLRMLESNATLSLQYIEEQSRILRDAFTKVEKRQLSKTETFLNHLNTTVMAELKTFRTQYDQLWQSTVIELETHREQYQRELLAISTRLTLLADEVIFQKRMAVVQSTLLLMCLGFVLFVKHGNSSLEMPIVQNMMNKSQRFKMSLAYDSPPGSPDRPSSPDSGRRGSRINLRKFFRESAFGGGDSPVEKRRPIVEISPPTPADESPVPVRSFTRDDS</sequence>
<dbReference type="GO" id="GO:0034975">
    <property type="term" value="P:protein folding in endoplasmic reticulum"/>
    <property type="evidence" value="ECO:0007669"/>
    <property type="project" value="TreeGrafter"/>
</dbReference>
<keyword evidence="3" id="KW-1133">Transmembrane helix</keyword>
<feature type="compositionally biased region" description="Polar residues" evidence="5">
    <location>
        <begin position="401"/>
        <end position="413"/>
    </location>
</feature>
<evidence type="ECO:0000256" key="1">
    <source>
        <dbReference type="ARBA" id="ARBA00004308"/>
    </source>
</evidence>
<evidence type="ECO:0000256" key="3">
    <source>
        <dbReference type="ARBA" id="ARBA00022989"/>
    </source>
</evidence>
<dbReference type="InterPro" id="IPR012919">
    <property type="entry name" value="SUN_dom"/>
</dbReference>
<feature type="compositionally biased region" description="Polar residues" evidence="5">
    <location>
        <begin position="301"/>
        <end position="315"/>
    </location>
</feature>
<evidence type="ECO:0000256" key="4">
    <source>
        <dbReference type="ARBA" id="ARBA00023136"/>
    </source>
</evidence>
<feature type="region of interest" description="Disordered" evidence="5">
    <location>
        <begin position="25"/>
        <end position="66"/>
    </location>
</feature>
<dbReference type="PANTHER" id="PTHR12953:SF0">
    <property type="entry name" value="SUN DOMAIN-CONTAINING OSSIFICATION FACTOR"/>
    <property type="match status" value="1"/>
</dbReference>
<dbReference type="AlphaFoldDB" id="A0A9P4IB10"/>
<evidence type="ECO:0000256" key="5">
    <source>
        <dbReference type="SAM" id="MobiDB-lite"/>
    </source>
</evidence>
<comment type="subcellular location">
    <subcellularLocation>
        <location evidence="1">Endomembrane system</location>
    </subcellularLocation>
</comment>
<feature type="compositionally biased region" description="Low complexity" evidence="5">
    <location>
        <begin position="364"/>
        <end position="392"/>
    </location>
</feature>
<feature type="non-terminal residue" evidence="7">
    <location>
        <position position="687"/>
    </location>
</feature>
<gene>
    <name evidence="7" type="ORF">NA57DRAFT_7324</name>
</gene>
<dbReference type="SUPFAM" id="SSF49785">
    <property type="entry name" value="Galactose-binding domain-like"/>
    <property type="match status" value="1"/>
</dbReference>
<protein>
    <recommendedName>
        <fullName evidence="6">SUN domain-containing protein</fullName>
    </recommendedName>
</protein>
<dbReference type="PROSITE" id="PS51469">
    <property type="entry name" value="SUN"/>
    <property type="match status" value="1"/>
</dbReference>
<evidence type="ECO:0000259" key="6">
    <source>
        <dbReference type="PROSITE" id="PS51469"/>
    </source>
</evidence>
<dbReference type="GO" id="GO:0012505">
    <property type="term" value="C:endomembrane system"/>
    <property type="evidence" value="ECO:0007669"/>
    <property type="project" value="UniProtKB-SubCell"/>
</dbReference>
<keyword evidence="2" id="KW-0812">Transmembrane</keyword>
<dbReference type="Gene3D" id="2.60.120.260">
    <property type="entry name" value="Galactose-binding domain-like"/>
    <property type="match status" value="1"/>
</dbReference>
<feature type="region of interest" description="Disordered" evidence="5">
    <location>
        <begin position="271"/>
        <end position="461"/>
    </location>
</feature>
<feature type="region of interest" description="Disordered" evidence="5">
    <location>
        <begin position="78"/>
        <end position="106"/>
    </location>
</feature>
<dbReference type="Pfam" id="PF07738">
    <property type="entry name" value="Sad1_UNC"/>
    <property type="match status" value="1"/>
</dbReference>
<feature type="compositionally biased region" description="Gly residues" evidence="5">
    <location>
        <begin position="38"/>
        <end position="48"/>
    </location>
</feature>
<dbReference type="FunFam" id="2.60.120.260:FF:000082">
    <property type="entry name" value="Sad1/UNC domain protein"/>
    <property type="match status" value="1"/>
</dbReference>
<dbReference type="GO" id="GO:0005737">
    <property type="term" value="C:cytoplasm"/>
    <property type="evidence" value="ECO:0007669"/>
    <property type="project" value="TreeGrafter"/>
</dbReference>
<evidence type="ECO:0000256" key="2">
    <source>
        <dbReference type="ARBA" id="ARBA00022692"/>
    </source>
</evidence>
<dbReference type="EMBL" id="ML978132">
    <property type="protein sequence ID" value="KAF2095267.1"/>
    <property type="molecule type" value="Genomic_DNA"/>
</dbReference>
<keyword evidence="4" id="KW-0472">Membrane</keyword>
<feature type="non-terminal residue" evidence="7">
    <location>
        <position position="1"/>
    </location>
</feature>
<feature type="domain" description="SUN" evidence="6">
    <location>
        <begin position="78"/>
        <end position="264"/>
    </location>
</feature>
<dbReference type="OrthoDB" id="266334at2759"/>
<dbReference type="InterPro" id="IPR045120">
    <property type="entry name" value="Suco/Slp1-like"/>
</dbReference>
<proteinExistence type="predicted"/>
<reference evidence="7" key="1">
    <citation type="journal article" date="2020" name="Stud. Mycol.">
        <title>101 Dothideomycetes genomes: a test case for predicting lifestyles and emergence of pathogens.</title>
        <authorList>
            <person name="Haridas S."/>
            <person name="Albert R."/>
            <person name="Binder M."/>
            <person name="Bloem J."/>
            <person name="Labutti K."/>
            <person name="Salamov A."/>
            <person name="Andreopoulos B."/>
            <person name="Baker S."/>
            <person name="Barry K."/>
            <person name="Bills G."/>
            <person name="Bluhm B."/>
            <person name="Cannon C."/>
            <person name="Castanera R."/>
            <person name="Culley D."/>
            <person name="Daum C."/>
            <person name="Ezra D."/>
            <person name="Gonzalez J."/>
            <person name="Henrissat B."/>
            <person name="Kuo A."/>
            <person name="Liang C."/>
            <person name="Lipzen A."/>
            <person name="Lutzoni F."/>
            <person name="Magnuson J."/>
            <person name="Mondo S."/>
            <person name="Nolan M."/>
            <person name="Ohm R."/>
            <person name="Pangilinan J."/>
            <person name="Park H.-J."/>
            <person name="Ramirez L."/>
            <person name="Alfaro M."/>
            <person name="Sun H."/>
            <person name="Tritt A."/>
            <person name="Yoshinaga Y."/>
            <person name="Zwiers L.-H."/>
            <person name="Turgeon B."/>
            <person name="Goodwin S."/>
            <person name="Spatafora J."/>
            <person name="Crous P."/>
            <person name="Grigoriev I."/>
        </authorList>
    </citation>
    <scope>NUCLEOTIDE SEQUENCE</scope>
    <source>
        <strain evidence="7">CBS 133067</strain>
    </source>
</reference>
<organism evidence="7 8">
    <name type="scientific">Rhizodiscina lignyota</name>
    <dbReference type="NCBI Taxonomy" id="1504668"/>
    <lineage>
        <taxon>Eukaryota</taxon>
        <taxon>Fungi</taxon>
        <taxon>Dikarya</taxon>
        <taxon>Ascomycota</taxon>
        <taxon>Pezizomycotina</taxon>
        <taxon>Dothideomycetes</taxon>
        <taxon>Pleosporomycetidae</taxon>
        <taxon>Aulographales</taxon>
        <taxon>Rhizodiscinaceae</taxon>
        <taxon>Rhizodiscina</taxon>
    </lineage>
</organism>
<dbReference type="Proteomes" id="UP000799772">
    <property type="component" value="Unassembled WGS sequence"/>
</dbReference>
<dbReference type="PANTHER" id="PTHR12953">
    <property type="entry name" value="MEMBRANE PROTEIN CH1 RELATED"/>
    <property type="match status" value="1"/>
</dbReference>